<evidence type="ECO:0000256" key="2">
    <source>
        <dbReference type="ARBA" id="ARBA00011643"/>
    </source>
</evidence>
<dbReference type="AlphaFoldDB" id="A0A7C4ARY3"/>
<dbReference type="Pfam" id="PF01784">
    <property type="entry name" value="DUF34_NIF3"/>
    <property type="match status" value="1"/>
</dbReference>
<dbReference type="InterPro" id="IPR036069">
    <property type="entry name" value="DUF34/NIF3_sf"/>
</dbReference>
<evidence type="ECO:0000256" key="1">
    <source>
        <dbReference type="ARBA" id="ARBA00006964"/>
    </source>
</evidence>
<feature type="binding site" evidence="5">
    <location>
        <position position="69"/>
    </location>
    <ligand>
        <name>a divalent metal cation</name>
        <dbReference type="ChEBI" id="CHEBI:60240"/>
        <label>1</label>
    </ligand>
</feature>
<feature type="binding site" evidence="5">
    <location>
        <position position="227"/>
    </location>
    <ligand>
        <name>a divalent metal cation</name>
        <dbReference type="ChEBI" id="CHEBI:60240"/>
        <label>1</label>
    </ligand>
</feature>
<dbReference type="EMBL" id="DTGT01000189">
    <property type="protein sequence ID" value="HGH60867.1"/>
    <property type="molecule type" value="Genomic_DNA"/>
</dbReference>
<reference evidence="6" key="1">
    <citation type="journal article" date="2020" name="mSystems">
        <title>Genome- and Community-Level Interaction Insights into Carbon Utilization and Element Cycling Functions of Hydrothermarchaeota in Hydrothermal Sediment.</title>
        <authorList>
            <person name="Zhou Z."/>
            <person name="Liu Y."/>
            <person name="Xu W."/>
            <person name="Pan J."/>
            <person name="Luo Z.H."/>
            <person name="Li M."/>
        </authorList>
    </citation>
    <scope>NUCLEOTIDE SEQUENCE [LARGE SCALE GENOMIC DNA]</scope>
    <source>
        <strain evidence="6">SpSt-769</strain>
    </source>
</reference>
<evidence type="ECO:0000313" key="6">
    <source>
        <dbReference type="EMBL" id="HGH60867.1"/>
    </source>
</evidence>
<dbReference type="Gene3D" id="3.40.1390.30">
    <property type="entry name" value="NIF3 (NGG1p interacting factor 3)-like"/>
    <property type="match status" value="2"/>
</dbReference>
<dbReference type="GO" id="GO:0046872">
    <property type="term" value="F:metal ion binding"/>
    <property type="evidence" value="ECO:0007669"/>
    <property type="project" value="UniProtKB-KW"/>
</dbReference>
<comment type="caution">
    <text evidence="6">The sequence shown here is derived from an EMBL/GenBank/DDBJ whole genome shotgun (WGS) entry which is preliminary data.</text>
</comment>
<dbReference type="InterPro" id="IPR002678">
    <property type="entry name" value="DUF34/NIF3"/>
</dbReference>
<dbReference type="SUPFAM" id="SSF102705">
    <property type="entry name" value="NIF3 (NGG1p interacting factor 3)-like"/>
    <property type="match status" value="1"/>
</dbReference>
<dbReference type="PANTHER" id="PTHR13799">
    <property type="entry name" value="NGG1 INTERACTING FACTOR 3"/>
    <property type="match status" value="1"/>
</dbReference>
<dbReference type="GO" id="GO:0005737">
    <property type="term" value="C:cytoplasm"/>
    <property type="evidence" value="ECO:0007669"/>
    <property type="project" value="TreeGrafter"/>
</dbReference>
<evidence type="ECO:0000256" key="4">
    <source>
        <dbReference type="ARBA" id="ARBA00022723"/>
    </source>
</evidence>
<dbReference type="NCBIfam" id="TIGR00486">
    <property type="entry name" value="YbgI_SA1388"/>
    <property type="match status" value="1"/>
</dbReference>
<dbReference type="FunFam" id="3.40.1390.30:FF:000001">
    <property type="entry name" value="GTP cyclohydrolase 1 type 2"/>
    <property type="match status" value="1"/>
</dbReference>
<proteinExistence type="inferred from homology"/>
<gene>
    <name evidence="6" type="ORF">ENV54_06175</name>
</gene>
<protein>
    <recommendedName>
        <fullName evidence="3">GTP cyclohydrolase 1 type 2 homolog</fullName>
    </recommendedName>
</protein>
<evidence type="ECO:0000256" key="3">
    <source>
        <dbReference type="ARBA" id="ARBA00022112"/>
    </source>
</evidence>
<keyword evidence="4 5" id="KW-0479">Metal-binding</keyword>
<sequence length="272" mass="29531">MSLGSLQLARLVEIADTLYPFDLAEPWDNVGIQIGHPDRIIERIAFSLDPSPCALEFAAQNQCGLLVTHHPILLSPIIRLAAHEYPSRLLMLAAKKDVDVVSLHTNLDAAVGGLNDHLTHIMKLEGVQTPDHARCARIGALANPVGLHSLAAHLGRLFEASSVRVIARDDRVVERVFCASGSGMGYLGEALRLGADVMVTGDVRYHAAVEALQLGMAVIDCGRFPLEKAAPQIMARAFSKALHELDARVECIVYDEEQDPFSQGYIGEEDLS</sequence>
<feature type="binding site" evidence="5">
    <location>
        <position position="70"/>
    </location>
    <ligand>
        <name>a divalent metal cation</name>
        <dbReference type="ChEBI" id="CHEBI:60240"/>
        <label>1</label>
    </ligand>
</feature>
<dbReference type="PANTHER" id="PTHR13799:SF14">
    <property type="entry name" value="GTP CYCLOHYDROLASE 1 TYPE 2 HOMOLOG"/>
    <property type="match status" value="1"/>
</dbReference>
<organism evidence="6">
    <name type="scientific">Desulfomonile tiedjei</name>
    <dbReference type="NCBI Taxonomy" id="2358"/>
    <lineage>
        <taxon>Bacteria</taxon>
        <taxon>Pseudomonadati</taxon>
        <taxon>Thermodesulfobacteriota</taxon>
        <taxon>Desulfomonilia</taxon>
        <taxon>Desulfomonilales</taxon>
        <taxon>Desulfomonilaceae</taxon>
        <taxon>Desulfomonile</taxon>
    </lineage>
</organism>
<accession>A0A7C4ARY3</accession>
<name>A0A7C4ARY3_9BACT</name>
<comment type="subunit">
    <text evidence="2">Homohexamer.</text>
</comment>
<evidence type="ECO:0000256" key="5">
    <source>
        <dbReference type="PIRSR" id="PIRSR602678-1"/>
    </source>
</evidence>
<feature type="binding site" evidence="5">
    <location>
        <position position="108"/>
    </location>
    <ligand>
        <name>a divalent metal cation</name>
        <dbReference type="ChEBI" id="CHEBI:60240"/>
        <label>1</label>
    </ligand>
</feature>
<comment type="similarity">
    <text evidence="1">Belongs to the GTP cyclohydrolase I type 2/NIF3 family.</text>
</comment>